<dbReference type="GO" id="GO:0000381">
    <property type="term" value="P:regulation of alternative mRNA splicing, via spliceosome"/>
    <property type="evidence" value="ECO:0007669"/>
    <property type="project" value="TreeGrafter"/>
</dbReference>
<dbReference type="InterPro" id="IPR045071">
    <property type="entry name" value="BBP-like"/>
</dbReference>
<dbReference type="GO" id="GO:0005634">
    <property type="term" value="C:nucleus"/>
    <property type="evidence" value="ECO:0007669"/>
    <property type="project" value="TreeGrafter"/>
</dbReference>
<dbReference type="SMART" id="SM00322">
    <property type="entry name" value="KH"/>
    <property type="match status" value="1"/>
</dbReference>
<feature type="compositionally biased region" description="Basic and acidic residues" evidence="2">
    <location>
        <begin position="31"/>
        <end position="62"/>
    </location>
</feature>
<evidence type="ECO:0000313" key="5">
    <source>
        <dbReference type="Proteomes" id="UP000762676"/>
    </source>
</evidence>
<accession>A0AAV4EB31</accession>
<dbReference type="InterPro" id="IPR055256">
    <property type="entry name" value="KH_1_KHDC4/BBP-like"/>
</dbReference>
<feature type="compositionally biased region" description="Polar residues" evidence="2">
    <location>
        <begin position="18"/>
        <end position="28"/>
    </location>
</feature>
<dbReference type="SUPFAM" id="SSF54791">
    <property type="entry name" value="Eukaryotic type KH-domain (KH-domain type I)"/>
    <property type="match status" value="1"/>
</dbReference>
<dbReference type="AlphaFoldDB" id="A0AAV4EB31"/>
<organism evidence="4 5">
    <name type="scientific">Elysia marginata</name>
    <dbReference type="NCBI Taxonomy" id="1093978"/>
    <lineage>
        <taxon>Eukaryota</taxon>
        <taxon>Metazoa</taxon>
        <taxon>Spiralia</taxon>
        <taxon>Lophotrochozoa</taxon>
        <taxon>Mollusca</taxon>
        <taxon>Gastropoda</taxon>
        <taxon>Heterobranchia</taxon>
        <taxon>Euthyneura</taxon>
        <taxon>Panpulmonata</taxon>
        <taxon>Sacoglossa</taxon>
        <taxon>Placobranchoidea</taxon>
        <taxon>Plakobranchidae</taxon>
        <taxon>Elysia</taxon>
    </lineage>
</organism>
<dbReference type="Proteomes" id="UP000762676">
    <property type="component" value="Unassembled WGS sequence"/>
</dbReference>
<dbReference type="InterPro" id="IPR036612">
    <property type="entry name" value="KH_dom_type_1_sf"/>
</dbReference>
<keyword evidence="1" id="KW-0694">RNA-binding</keyword>
<dbReference type="PANTHER" id="PTHR11208">
    <property type="entry name" value="RNA-BINDING PROTEIN RELATED"/>
    <property type="match status" value="1"/>
</dbReference>
<feature type="region of interest" description="Disordered" evidence="2">
    <location>
        <begin position="1"/>
        <end position="62"/>
    </location>
</feature>
<reference evidence="4 5" key="1">
    <citation type="journal article" date="2021" name="Elife">
        <title>Chloroplast acquisition without the gene transfer in kleptoplastic sea slugs, Plakobranchus ocellatus.</title>
        <authorList>
            <person name="Maeda T."/>
            <person name="Takahashi S."/>
            <person name="Yoshida T."/>
            <person name="Shimamura S."/>
            <person name="Takaki Y."/>
            <person name="Nagai Y."/>
            <person name="Toyoda A."/>
            <person name="Suzuki Y."/>
            <person name="Arimoto A."/>
            <person name="Ishii H."/>
            <person name="Satoh N."/>
            <person name="Nishiyama T."/>
            <person name="Hasebe M."/>
            <person name="Maruyama T."/>
            <person name="Minagawa J."/>
            <person name="Obokata J."/>
            <person name="Shigenobu S."/>
        </authorList>
    </citation>
    <scope>NUCLEOTIDE SEQUENCE [LARGE SCALE GENOMIC DNA]</scope>
</reference>
<feature type="compositionally biased region" description="Low complexity" evidence="2">
    <location>
        <begin position="357"/>
        <end position="371"/>
    </location>
</feature>
<dbReference type="Gene3D" id="3.30.1370.10">
    <property type="entry name" value="K Homology domain, type 1"/>
    <property type="match status" value="1"/>
</dbReference>
<dbReference type="GO" id="GO:0003729">
    <property type="term" value="F:mRNA binding"/>
    <property type="evidence" value="ECO:0007669"/>
    <property type="project" value="TreeGrafter"/>
</dbReference>
<protein>
    <submittedName>
        <fullName evidence="4">KH domain-containing, RNA-binding, signal transduction-associated protein 2</fullName>
    </submittedName>
</protein>
<dbReference type="EMBL" id="BMAT01000025">
    <property type="protein sequence ID" value="GFR57701.1"/>
    <property type="molecule type" value="Genomic_DNA"/>
</dbReference>
<feature type="region of interest" description="Disordered" evidence="2">
    <location>
        <begin position="176"/>
        <end position="334"/>
    </location>
</feature>
<evidence type="ECO:0000256" key="2">
    <source>
        <dbReference type="SAM" id="MobiDB-lite"/>
    </source>
</evidence>
<feature type="domain" description="K Homology" evidence="3">
    <location>
        <begin position="66"/>
        <end position="159"/>
    </location>
</feature>
<dbReference type="PANTHER" id="PTHR11208:SF42">
    <property type="entry name" value="QUAKING RELATED 54B, ISOFORM E"/>
    <property type="match status" value="1"/>
</dbReference>
<gene>
    <name evidence="4" type="ORF">ElyMa_000007100</name>
</gene>
<evidence type="ECO:0000256" key="1">
    <source>
        <dbReference type="ARBA" id="ARBA00022884"/>
    </source>
</evidence>
<feature type="compositionally biased region" description="Gly residues" evidence="2">
    <location>
        <begin position="346"/>
        <end position="356"/>
    </location>
</feature>
<dbReference type="Pfam" id="PF22675">
    <property type="entry name" value="KH-I_KHDC4-BBP"/>
    <property type="match status" value="1"/>
</dbReference>
<feature type="compositionally biased region" description="Gly residues" evidence="2">
    <location>
        <begin position="236"/>
        <end position="254"/>
    </location>
</feature>
<evidence type="ECO:0000259" key="3">
    <source>
        <dbReference type="SMART" id="SM00322"/>
    </source>
</evidence>
<feature type="region of interest" description="Disordered" evidence="2">
    <location>
        <begin position="346"/>
        <end position="388"/>
    </location>
</feature>
<dbReference type="CDD" id="cd22384">
    <property type="entry name" value="KH-I_KHDRBS"/>
    <property type="match status" value="1"/>
</dbReference>
<sequence>MASSGSYIEQLENELKQTDPNSHANRLVTQELDRLNKGEDRQPQEEKKDRSSSQLLELHHDKPVRASVKVRIPVKEYPKYNFVGKLLGPKGQTLKGLQDQTGCKMAIMGKGSMRDKEKEEELRKEGGKYAHLNDELHVSVECFTESIDGQHRIAAALLELKKFLIPEMNDEMYGGGDMGGEMGVNGGAPRGRGGFRGAPPERGRGSFRGRGNGPAPPPGGRGGPAGRGGPPPRGAPRGGPAGARGGPAPRGGPGPAARGAPAARGGGVGAGRAPPPAAPTSYDAYGTQQSYSVGAYSTGYDNSYDESYGQDGSYYDYGQTATANTGYDSYSSGGYGEYSDYSDGGWGATASGGAGAGKAPAAPTRGAARGGVSRPHPYSRPGPAQGGY</sequence>
<name>A0AAV4EB31_9GAST</name>
<feature type="compositionally biased region" description="Gly residues" evidence="2">
    <location>
        <begin position="176"/>
        <end position="196"/>
    </location>
</feature>
<dbReference type="InterPro" id="IPR004087">
    <property type="entry name" value="KH_dom"/>
</dbReference>
<proteinExistence type="predicted"/>
<comment type="caution">
    <text evidence="4">The sequence shown here is derived from an EMBL/GenBank/DDBJ whole genome shotgun (WGS) entry which is preliminary data.</text>
</comment>
<feature type="compositionally biased region" description="Low complexity" evidence="2">
    <location>
        <begin position="305"/>
        <end position="319"/>
    </location>
</feature>
<keyword evidence="5" id="KW-1185">Reference proteome</keyword>
<evidence type="ECO:0000313" key="4">
    <source>
        <dbReference type="EMBL" id="GFR57701.1"/>
    </source>
</evidence>